<dbReference type="EMBL" id="JBIACK010000003">
    <property type="protein sequence ID" value="MFE8700600.1"/>
    <property type="molecule type" value="Genomic_DNA"/>
</dbReference>
<sequence>MTNKFLVSLTNANNNPDKATVGFVVANAAVASGQETVVFLNVEGAYLGSKGYAEDIHEEGFAPLKQLMDQFVEAGGTLWVCSPCYKKRGLEEENLVEGATIVGGAKLVEFLSQGAASITY</sequence>
<dbReference type="InterPro" id="IPR003787">
    <property type="entry name" value="Sulphur_relay_DsrE/F-like"/>
</dbReference>
<proteinExistence type="predicted"/>
<comment type="caution">
    <text evidence="1">The sequence shown here is derived from an EMBL/GenBank/DDBJ whole genome shotgun (WGS) entry which is preliminary data.</text>
</comment>
<protein>
    <submittedName>
        <fullName evidence="1">DsrE family protein</fullName>
    </submittedName>
</protein>
<gene>
    <name evidence="1" type="ORF">ACFYKX_08250</name>
</gene>
<evidence type="ECO:0000313" key="2">
    <source>
        <dbReference type="Proteomes" id="UP001601059"/>
    </source>
</evidence>
<dbReference type="SUPFAM" id="SSF75169">
    <property type="entry name" value="DsrEFH-like"/>
    <property type="match status" value="1"/>
</dbReference>
<dbReference type="Proteomes" id="UP001601059">
    <property type="component" value="Unassembled WGS sequence"/>
</dbReference>
<accession>A0ABW6K8S9</accession>
<evidence type="ECO:0000313" key="1">
    <source>
        <dbReference type="EMBL" id="MFE8700600.1"/>
    </source>
</evidence>
<dbReference type="InterPro" id="IPR027396">
    <property type="entry name" value="DsrEFH-like"/>
</dbReference>
<dbReference type="RefSeq" id="WP_389359948.1">
    <property type="nucleotide sequence ID" value="NZ_JBIACK010000003.1"/>
</dbReference>
<dbReference type="Pfam" id="PF02635">
    <property type="entry name" value="DsrE"/>
    <property type="match status" value="1"/>
</dbReference>
<organism evidence="1 2">
    <name type="scientific">Cytobacillus spartinae</name>
    <dbReference type="NCBI Taxonomy" id="3299023"/>
    <lineage>
        <taxon>Bacteria</taxon>
        <taxon>Bacillati</taxon>
        <taxon>Bacillota</taxon>
        <taxon>Bacilli</taxon>
        <taxon>Bacillales</taxon>
        <taxon>Bacillaceae</taxon>
        <taxon>Cytobacillus</taxon>
    </lineage>
</organism>
<name>A0ABW6K8S9_9BACI</name>
<reference evidence="1 2" key="1">
    <citation type="submission" date="2024-08" db="EMBL/GenBank/DDBJ databases">
        <title>Two novel Cytobacillus novel species.</title>
        <authorList>
            <person name="Liu G."/>
        </authorList>
    </citation>
    <scope>NUCLEOTIDE SEQUENCE [LARGE SCALE GENOMIC DNA]</scope>
    <source>
        <strain evidence="1 2">FJAT-54145</strain>
    </source>
</reference>
<keyword evidence="2" id="KW-1185">Reference proteome</keyword>
<dbReference type="Gene3D" id="3.40.1260.10">
    <property type="entry name" value="DsrEFH-like"/>
    <property type="match status" value="1"/>
</dbReference>